<reference evidence="2 3" key="1">
    <citation type="journal article" date="2019" name="Commun. Biol.">
        <title>The bagworm genome reveals a unique fibroin gene that provides high tensile strength.</title>
        <authorList>
            <person name="Kono N."/>
            <person name="Nakamura H."/>
            <person name="Ohtoshi R."/>
            <person name="Tomita M."/>
            <person name="Numata K."/>
            <person name="Arakawa K."/>
        </authorList>
    </citation>
    <scope>NUCLEOTIDE SEQUENCE [LARGE SCALE GENOMIC DNA]</scope>
</reference>
<gene>
    <name evidence="2" type="ORF">EVAR_64919_1</name>
</gene>
<feature type="region of interest" description="Disordered" evidence="1">
    <location>
        <begin position="25"/>
        <end position="49"/>
    </location>
</feature>
<name>A0A4C1ZJ21_EUMVA</name>
<comment type="caution">
    <text evidence="2">The sequence shown here is derived from an EMBL/GenBank/DDBJ whole genome shotgun (WGS) entry which is preliminary data.</text>
</comment>
<accession>A0A4C1ZJ21</accession>
<dbReference type="AlphaFoldDB" id="A0A4C1ZJ21"/>
<feature type="compositionally biased region" description="Polar residues" evidence="1">
    <location>
        <begin position="37"/>
        <end position="48"/>
    </location>
</feature>
<dbReference type="Proteomes" id="UP000299102">
    <property type="component" value="Unassembled WGS sequence"/>
</dbReference>
<keyword evidence="3" id="KW-1185">Reference proteome</keyword>
<evidence type="ECO:0000313" key="2">
    <source>
        <dbReference type="EMBL" id="GBP88486.1"/>
    </source>
</evidence>
<organism evidence="2 3">
    <name type="scientific">Eumeta variegata</name>
    <name type="common">Bagworm moth</name>
    <name type="synonym">Eumeta japonica</name>
    <dbReference type="NCBI Taxonomy" id="151549"/>
    <lineage>
        <taxon>Eukaryota</taxon>
        <taxon>Metazoa</taxon>
        <taxon>Ecdysozoa</taxon>
        <taxon>Arthropoda</taxon>
        <taxon>Hexapoda</taxon>
        <taxon>Insecta</taxon>
        <taxon>Pterygota</taxon>
        <taxon>Neoptera</taxon>
        <taxon>Endopterygota</taxon>
        <taxon>Lepidoptera</taxon>
        <taxon>Glossata</taxon>
        <taxon>Ditrysia</taxon>
        <taxon>Tineoidea</taxon>
        <taxon>Psychidae</taxon>
        <taxon>Oiketicinae</taxon>
        <taxon>Eumeta</taxon>
    </lineage>
</organism>
<sequence length="141" mass="15879">MAPLGPRTPRYSMLLFLKVTNTTPKGVETDATRGLRQATTTKGRTPTDATAHKDPFWWKIPISVASSPHLSFWEELIETRKKKIHKRRFSFPRHTPYPPIAAAAGSEGCQQSSARTDLRGEPKIQSLQSQMKRLSNVMTPH</sequence>
<feature type="region of interest" description="Disordered" evidence="1">
    <location>
        <begin position="94"/>
        <end position="119"/>
    </location>
</feature>
<evidence type="ECO:0000313" key="3">
    <source>
        <dbReference type="Proteomes" id="UP000299102"/>
    </source>
</evidence>
<evidence type="ECO:0000256" key="1">
    <source>
        <dbReference type="SAM" id="MobiDB-lite"/>
    </source>
</evidence>
<protein>
    <submittedName>
        <fullName evidence="2">Uncharacterized protein</fullName>
    </submittedName>
</protein>
<dbReference type="EMBL" id="BGZK01001937">
    <property type="protein sequence ID" value="GBP88486.1"/>
    <property type="molecule type" value="Genomic_DNA"/>
</dbReference>
<proteinExistence type="predicted"/>